<proteinExistence type="predicted"/>
<dbReference type="EMBL" id="QGKY02000164">
    <property type="protein sequence ID" value="KAF2592551.1"/>
    <property type="molecule type" value="Genomic_DNA"/>
</dbReference>
<keyword evidence="1" id="KW-0175">Coiled coil</keyword>
<protein>
    <submittedName>
        <fullName evidence="2">Uncharacterized protein</fullName>
    </submittedName>
</protein>
<feature type="coiled-coil region" evidence="1">
    <location>
        <begin position="130"/>
        <end position="157"/>
    </location>
</feature>
<evidence type="ECO:0000256" key="1">
    <source>
        <dbReference type="SAM" id="Coils"/>
    </source>
</evidence>
<name>A0A8S9KFC9_BRACR</name>
<gene>
    <name evidence="2" type="ORF">F2Q70_00043216</name>
</gene>
<reference evidence="2" key="1">
    <citation type="submission" date="2019-12" db="EMBL/GenBank/DDBJ databases">
        <title>Genome sequencing and annotation of Brassica cretica.</title>
        <authorList>
            <person name="Studholme D.J."/>
            <person name="Sarris P.F."/>
        </authorList>
    </citation>
    <scope>NUCLEOTIDE SEQUENCE</scope>
    <source>
        <strain evidence="2">PFS-102/07</strain>
        <tissue evidence="2">Leaf</tissue>
    </source>
</reference>
<sequence>MNSRPYSYTRAEVDQMVEEIYITPGATEDKLDKRCDDIYFPWDITISSLTSQTEAMKREIEETERYIASRPDASTSIGKGIQISTDSHRRTSIDEATPTDRGQLVTKVSSDMSDTINHDEERSDDTYATLVKHQFELESLGDRLQNIENTTATMKDKWRIGDVAMRDFTRVIWKKVMILEIIGESIRADHRARPMVDT</sequence>
<evidence type="ECO:0000313" key="2">
    <source>
        <dbReference type="EMBL" id="KAF2592551.1"/>
    </source>
</evidence>
<accession>A0A8S9KFC9</accession>
<organism evidence="2">
    <name type="scientific">Brassica cretica</name>
    <name type="common">Mustard</name>
    <dbReference type="NCBI Taxonomy" id="69181"/>
    <lineage>
        <taxon>Eukaryota</taxon>
        <taxon>Viridiplantae</taxon>
        <taxon>Streptophyta</taxon>
        <taxon>Embryophyta</taxon>
        <taxon>Tracheophyta</taxon>
        <taxon>Spermatophyta</taxon>
        <taxon>Magnoliopsida</taxon>
        <taxon>eudicotyledons</taxon>
        <taxon>Gunneridae</taxon>
        <taxon>Pentapetalae</taxon>
        <taxon>rosids</taxon>
        <taxon>malvids</taxon>
        <taxon>Brassicales</taxon>
        <taxon>Brassicaceae</taxon>
        <taxon>Brassiceae</taxon>
        <taxon>Brassica</taxon>
    </lineage>
</organism>
<dbReference type="AlphaFoldDB" id="A0A8S9KFC9"/>
<comment type="caution">
    <text evidence="2">The sequence shown here is derived from an EMBL/GenBank/DDBJ whole genome shotgun (WGS) entry which is preliminary data.</text>
</comment>